<evidence type="ECO:0000313" key="2">
    <source>
        <dbReference type="EMBL" id="KAJ9161720.1"/>
    </source>
</evidence>
<dbReference type="Proteomes" id="UP001174691">
    <property type="component" value="Unassembled WGS sequence"/>
</dbReference>
<reference evidence="2" key="1">
    <citation type="submission" date="2022-07" db="EMBL/GenBank/DDBJ databases">
        <title>Fungi with potential for degradation of polypropylene.</title>
        <authorList>
            <person name="Gostincar C."/>
        </authorList>
    </citation>
    <scope>NUCLEOTIDE SEQUENCE</scope>
    <source>
        <strain evidence="2">EXF-13287</strain>
    </source>
</reference>
<name>A0AA38VZI9_9PEZI</name>
<feature type="region of interest" description="Disordered" evidence="1">
    <location>
        <begin position="39"/>
        <end position="80"/>
    </location>
</feature>
<sequence>MAKQDSDTNSIGGIKKSFASIFKSPAADAYTRVLANTADRGQGDDTSSMNSDLKATPLSDKEKARMLVEQRDDASPSGHFVLGTYKPAGASQGYGGYYAAKAALGK</sequence>
<keyword evidence="3" id="KW-1185">Reference proteome</keyword>
<dbReference type="AlphaFoldDB" id="A0AA38VZI9"/>
<protein>
    <submittedName>
        <fullName evidence="2">Uncharacterized protein</fullName>
    </submittedName>
</protein>
<comment type="caution">
    <text evidence="2">The sequence shown here is derived from an EMBL/GenBank/DDBJ whole genome shotgun (WGS) entry which is preliminary data.</text>
</comment>
<dbReference type="EMBL" id="JANBVN010000019">
    <property type="protein sequence ID" value="KAJ9161720.1"/>
    <property type="molecule type" value="Genomic_DNA"/>
</dbReference>
<gene>
    <name evidence="2" type="ORF">NKR19_g1932</name>
</gene>
<accession>A0AA38VZI9</accession>
<feature type="compositionally biased region" description="Polar residues" evidence="1">
    <location>
        <begin position="44"/>
        <end position="53"/>
    </location>
</feature>
<evidence type="ECO:0000313" key="3">
    <source>
        <dbReference type="Proteomes" id="UP001174691"/>
    </source>
</evidence>
<organism evidence="2 3">
    <name type="scientific">Coniochaeta hoffmannii</name>
    <dbReference type="NCBI Taxonomy" id="91930"/>
    <lineage>
        <taxon>Eukaryota</taxon>
        <taxon>Fungi</taxon>
        <taxon>Dikarya</taxon>
        <taxon>Ascomycota</taxon>
        <taxon>Pezizomycotina</taxon>
        <taxon>Sordariomycetes</taxon>
        <taxon>Sordariomycetidae</taxon>
        <taxon>Coniochaetales</taxon>
        <taxon>Coniochaetaceae</taxon>
        <taxon>Coniochaeta</taxon>
    </lineage>
</organism>
<feature type="compositionally biased region" description="Basic and acidic residues" evidence="1">
    <location>
        <begin position="59"/>
        <end position="74"/>
    </location>
</feature>
<proteinExistence type="predicted"/>
<evidence type="ECO:0000256" key="1">
    <source>
        <dbReference type="SAM" id="MobiDB-lite"/>
    </source>
</evidence>